<proteinExistence type="inferred from homology"/>
<dbReference type="InterPro" id="IPR000192">
    <property type="entry name" value="Aminotrans_V_dom"/>
</dbReference>
<dbReference type="PANTHER" id="PTHR11601:SF34">
    <property type="entry name" value="CYSTEINE DESULFURASE"/>
    <property type="match status" value="1"/>
</dbReference>
<dbReference type="EMBL" id="CP123443">
    <property type="protein sequence ID" value="WGK69520.1"/>
    <property type="molecule type" value="Genomic_DNA"/>
</dbReference>
<name>A0ABY8MIV2_9SPIO</name>
<evidence type="ECO:0000256" key="4">
    <source>
        <dbReference type="ARBA" id="ARBA00050776"/>
    </source>
</evidence>
<evidence type="ECO:0000313" key="7">
    <source>
        <dbReference type="Proteomes" id="UP001228690"/>
    </source>
</evidence>
<dbReference type="Gene3D" id="3.40.640.10">
    <property type="entry name" value="Type I PLP-dependent aspartate aminotransferase-like (Major domain)"/>
    <property type="match status" value="1"/>
</dbReference>
<keyword evidence="3" id="KW-0663">Pyridoxal phosphate</keyword>
<keyword evidence="6" id="KW-0808">Transferase</keyword>
<keyword evidence="6" id="KW-0032">Aminotransferase</keyword>
<protein>
    <submittedName>
        <fullName evidence="6">Aminotransferase class V-fold PLP-dependent enzyme</fullName>
    </submittedName>
</protein>
<dbReference type="InterPro" id="IPR015421">
    <property type="entry name" value="PyrdxlP-dep_Trfase_major"/>
</dbReference>
<evidence type="ECO:0000259" key="5">
    <source>
        <dbReference type="Pfam" id="PF00266"/>
    </source>
</evidence>
<dbReference type="InterPro" id="IPR015424">
    <property type="entry name" value="PyrdxlP-dep_Trfase"/>
</dbReference>
<comment type="similarity">
    <text evidence="2">Belongs to the class-V pyridoxal-phosphate-dependent aminotransferase family. NifS/IscS subfamily.</text>
</comment>
<evidence type="ECO:0000256" key="1">
    <source>
        <dbReference type="ARBA" id="ARBA00001933"/>
    </source>
</evidence>
<dbReference type="Gene3D" id="3.90.1150.10">
    <property type="entry name" value="Aspartate Aminotransferase, domain 1"/>
    <property type="match status" value="1"/>
</dbReference>
<dbReference type="SUPFAM" id="SSF53383">
    <property type="entry name" value="PLP-dependent transferases"/>
    <property type="match status" value="1"/>
</dbReference>
<dbReference type="PANTHER" id="PTHR11601">
    <property type="entry name" value="CYSTEINE DESULFURYLASE FAMILY MEMBER"/>
    <property type="match status" value="1"/>
</dbReference>
<feature type="domain" description="Aminotransferase class V" evidence="5">
    <location>
        <begin position="21"/>
        <end position="224"/>
    </location>
</feature>
<evidence type="ECO:0000256" key="2">
    <source>
        <dbReference type="ARBA" id="ARBA00006490"/>
    </source>
</evidence>
<dbReference type="InterPro" id="IPR015422">
    <property type="entry name" value="PyrdxlP-dep_Trfase_small"/>
</dbReference>
<accession>A0ABY8MIV2</accession>
<evidence type="ECO:0000313" key="6">
    <source>
        <dbReference type="EMBL" id="WGK69520.1"/>
    </source>
</evidence>
<dbReference type="Pfam" id="PF00266">
    <property type="entry name" value="Aminotran_5"/>
    <property type="match status" value="1"/>
</dbReference>
<reference evidence="6 7" key="1">
    <citation type="submission" date="2023-04" db="EMBL/GenBank/DDBJ databases">
        <title>Spirochaete genome identified in red abalone sample constitutes a novel genus.</title>
        <authorList>
            <person name="Sharma S.P."/>
            <person name="Purcell C.M."/>
            <person name="Hyde J.R."/>
            <person name="Severin A.J."/>
        </authorList>
    </citation>
    <scope>NUCLEOTIDE SEQUENCE [LARGE SCALE GENOMIC DNA]</scope>
    <source>
        <strain evidence="6 7">SP-2023</strain>
    </source>
</reference>
<dbReference type="Proteomes" id="UP001228690">
    <property type="component" value="Chromosome"/>
</dbReference>
<keyword evidence="7" id="KW-1185">Reference proteome</keyword>
<dbReference type="GO" id="GO:0008483">
    <property type="term" value="F:transaminase activity"/>
    <property type="evidence" value="ECO:0007669"/>
    <property type="project" value="UniProtKB-KW"/>
</dbReference>
<evidence type="ECO:0000256" key="3">
    <source>
        <dbReference type="ARBA" id="ARBA00022898"/>
    </source>
</evidence>
<dbReference type="Gene3D" id="1.10.260.50">
    <property type="match status" value="1"/>
</dbReference>
<comment type="cofactor">
    <cofactor evidence="1">
        <name>pyridoxal 5'-phosphate</name>
        <dbReference type="ChEBI" id="CHEBI:597326"/>
    </cofactor>
</comment>
<organism evidence="6 7">
    <name type="scientific">Candidatus Haliotispira prima</name>
    <dbReference type="NCBI Taxonomy" id="3034016"/>
    <lineage>
        <taxon>Bacteria</taxon>
        <taxon>Pseudomonadati</taxon>
        <taxon>Spirochaetota</taxon>
        <taxon>Spirochaetia</taxon>
        <taxon>Spirochaetales</taxon>
        <taxon>Spirochaetaceae</taxon>
        <taxon>Candidatus Haliotispira</taxon>
    </lineage>
</organism>
<gene>
    <name evidence="6" type="ORF">P0082_01270</name>
</gene>
<dbReference type="RefSeq" id="WP_326927703.1">
    <property type="nucleotide sequence ID" value="NZ_CP123443.1"/>
</dbReference>
<comment type="catalytic activity">
    <reaction evidence="4">
        <text>(sulfur carrier)-H + L-cysteine = (sulfur carrier)-SH + L-alanine</text>
        <dbReference type="Rhea" id="RHEA:43892"/>
        <dbReference type="Rhea" id="RHEA-COMP:14737"/>
        <dbReference type="Rhea" id="RHEA-COMP:14739"/>
        <dbReference type="ChEBI" id="CHEBI:29917"/>
        <dbReference type="ChEBI" id="CHEBI:35235"/>
        <dbReference type="ChEBI" id="CHEBI:57972"/>
        <dbReference type="ChEBI" id="CHEBI:64428"/>
        <dbReference type="EC" id="2.8.1.7"/>
    </reaction>
</comment>
<sequence>MDSTISPPEFRVPAPEGARPMYLDCNGSTPVEPEVLRRFNSYLADPAYQGNSSAGHARQCRAALKEARTQLAAWANGGTGFRPAANEGCTDQGVFFCASATEANNMAILGLLQAGRDSGRKHIIATELEHASVLKPCQYLAERHGFTLTLVAPQTTGEAAGRIAVDSVMEQLRPETLLICCMQVSNEIGVVQPVAELAETLLRSGHPAYLHVDAVQGAAHLGADSGTNSGPDGGGLYPESALCHPRIDMLSISGHKMYGICGIAALLLKQRPHGRQRRHSNFNSNLNSNFNSNFKGRVDESLNNLLDKPFFGNVPEGFPPLEPLLFGGGQQGGRELTGLRSGSVPVALALSLRDALELCEEQRALRRKQNLEFRRHFLDLLAPLEPRFNGAVDYVLPHVCNLSLPNIDAESALLNVRSLLSAGRGAACSGNQNESGSRVLAAIGLDAEQQNNALRFSWWHGSPRFWRAETEADTEYSDSWAAGVVRKLQRLKT</sequence>